<name>A0AAG5DPG4_ANOAO</name>
<protein>
    <submittedName>
        <fullName evidence="1">Uncharacterized protein</fullName>
    </submittedName>
</protein>
<sequence length="88" mass="9741">CFFVSHLPTWQSIAPAVCSEPVTIASICTCFHVHNASRKAFPTRSSGKRDYRPPSSRRYTVGGVIAIVKEHRFRESGFVCVCVCGVHT</sequence>
<dbReference type="EnsemblMetazoa" id="ENSAATROPT014293">
    <property type="protein sequence ID" value="ENSAATROPP013031"/>
    <property type="gene ID" value="ENSAATROPG011593"/>
</dbReference>
<proteinExistence type="predicted"/>
<evidence type="ECO:0000313" key="1">
    <source>
        <dbReference type="EnsemblMetazoa" id="ENSAATROPP013031"/>
    </source>
</evidence>
<dbReference type="AlphaFoldDB" id="A0AAG5DPG4"/>
<dbReference type="Proteomes" id="UP000075880">
    <property type="component" value="Unassembled WGS sequence"/>
</dbReference>
<keyword evidence="2" id="KW-1185">Reference proteome</keyword>
<organism evidence="1 2">
    <name type="scientific">Anopheles atroparvus</name>
    <name type="common">European mosquito</name>
    <dbReference type="NCBI Taxonomy" id="41427"/>
    <lineage>
        <taxon>Eukaryota</taxon>
        <taxon>Metazoa</taxon>
        <taxon>Ecdysozoa</taxon>
        <taxon>Arthropoda</taxon>
        <taxon>Hexapoda</taxon>
        <taxon>Insecta</taxon>
        <taxon>Pterygota</taxon>
        <taxon>Neoptera</taxon>
        <taxon>Endopterygota</taxon>
        <taxon>Diptera</taxon>
        <taxon>Nematocera</taxon>
        <taxon>Culicoidea</taxon>
        <taxon>Culicidae</taxon>
        <taxon>Anophelinae</taxon>
        <taxon>Anopheles</taxon>
    </lineage>
</organism>
<reference evidence="1" key="1">
    <citation type="submission" date="2024-04" db="UniProtKB">
        <authorList>
            <consortium name="EnsemblMetazoa"/>
        </authorList>
    </citation>
    <scope>IDENTIFICATION</scope>
    <source>
        <strain evidence="1">EBRO</strain>
    </source>
</reference>
<evidence type="ECO:0000313" key="2">
    <source>
        <dbReference type="Proteomes" id="UP000075880"/>
    </source>
</evidence>
<accession>A0AAG5DPG4</accession>